<dbReference type="Proteomes" id="UP000887563">
    <property type="component" value="Unplaced"/>
</dbReference>
<sequence>MNFAIKSRFFPLSSNIQILASSVRNSSTTTSNDKKYSLDNIPRGTGGRNSFTGNVVSDILSCGVEQRKFCVVGINPASKSVRELMNILNSEMGEEGHPELPTNSEDSSTKGNDELRMFRGPLTLGNLIDALEAYDGSPVISLHSGFLRNLYIYIRPIETVTRQNNEWVLQPPFDHPLRNLKIDLAVLVREAEEEARFNDKRLVCIRYRHAEPDRRSMRKAARNERKIYFTVLFASGRDVFVQWHPDKLEKPRWLYLKNQDLDDI</sequence>
<name>A0A914KUV1_MELIC</name>
<dbReference type="WBParaSite" id="Minc3s00098g04492">
    <property type="protein sequence ID" value="Minc3s00098g04492"/>
    <property type="gene ID" value="Minc3s00098g04492"/>
</dbReference>
<proteinExistence type="predicted"/>
<organism evidence="1 2">
    <name type="scientific">Meloidogyne incognita</name>
    <name type="common">Southern root-knot nematode worm</name>
    <name type="synonym">Oxyuris incognita</name>
    <dbReference type="NCBI Taxonomy" id="6306"/>
    <lineage>
        <taxon>Eukaryota</taxon>
        <taxon>Metazoa</taxon>
        <taxon>Ecdysozoa</taxon>
        <taxon>Nematoda</taxon>
        <taxon>Chromadorea</taxon>
        <taxon>Rhabditida</taxon>
        <taxon>Tylenchina</taxon>
        <taxon>Tylenchomorpha</taxon>
        <taxon>Tylenchoidea</taxon>
        <taxon>Meloidogynidae</taxon>
        <taxon>Meloidogyninae</taxon>
        <taxon>Meloidogyne</taxon>
        <taxon>Meloidogyne incognita group</taxon>
    </lineage>
</organism>
<keyword evidence="1" id="KW-1185">Reference proteome</keyword>
<reference evidence="2" key="1">
    <citation type="submission" date="2022-11" db="UniProtKB">
        <authorList>
            <consortium name="WormBaseParasite"/>
        </authorList>
    </citation>
    <scope>IDENTIFICATION</scope>
</reference>
<evidence type="ECO:0000313" key="1">
    <source>
        <dbReference type="Proteomes" id="UP000887563"/>
    </source>
</evidence>
<accession>A0A914KUV1</accession>
<protein>
    <submittedName>
        <fullName evidence="2">Uncharacterized protein</fullName>
    </submittedName>
</protein>
<evidence type="ECO:0000313" key="2">
    <source>
        <dbReference type="WBParaSite" id="Minc3s00098g04492"/>
    </source>
</evidence>
<dbReference type="AlphaFoldDB" id="A0A914KUV1"/>